<comment type="caution">
    <text evidence="1">The sequence shown here is derived from an EMBL/GenBank/DDBJ whole genome shotgun (WGS) entry which is preliminary data.</text>
</comment>
<evidence type="ECO:0000313" key="2">
    <source>
        <dbReference type="Proteomes" id="UP000253094"/>
    </source>
</evidence>
<accession>A0A367FLS7</accession>
<gene>
    <name evidence="1" type="ORF">DQ384_11600</name>
</gene>
<dbReference type="AlphaFoldDB" id="A0A367FLS7"/>
<evidence type="ECO:0000313" key="1">
    <source>
        <dbReference type="EMBL" id="RCG31348.1"/>
    </source>
</evidence>
<protein>
    <submittedName>
        <fullName evidence="1">Uncharacterized protein</fullName>
    </submittedName>
</protein>
<proteinExistence type="predicted"/>
<dbReference type="OrthoDB" id="3536475at2"/>
<organism evidence="1 2">
    <name type="scientific">Sphaerisporangium album</name>
    <dbReference type="NCBI Taxonomy" id="509200"/>
    <lineage>
        <taxon>Bacteria</taxon>
        <taxon>Bacillati</taxon>
        <taxon>Actinomycetota</taxon>
        <taxon>Actinomycetes</taxon>
        <taxon>Streptosporangiales</taxon>
        <taxon>Streptosporangiaceae</taxon>
        <taxon>Sphaerisporangium</taxon>
    </lineage>
</organism>
<dbReference type="EMBL" id="QOIL01000005">
    <property type="protein sequence ID" value="RCG31348.1"/>
    <property type="molecule type" value="Genomic_DNA"/>
</dbReference>
<sequence>MIHQDDAAYWACPHGYDARDGCVSCFEESADPDPDSITWDVAVWFNSRRPIPVKALQDVHRHGNRFNLDKLSAPQIYLLTGQARAARGAQAVAGLIGFLLHNRHVVDEFTVQETRAVQISPSPEVPARDRVWP</sequence>
<keyword evidence="2" id="KW-1185">Reference proteome</keyword>
<dbReference type="RefSeq" id="WP_114028726.1">
    <property type="nucleotide sequence ID" value="NZ_QOIL01000005.1"/>
</dbReference>
<dbReference type="Proteomes" id="UP000253094">
    <property type="component" value="Unassembled WGS sequence"/>
</dbReference>
<reference evidence="1 2" key="1">
    <citation type="submission" date="2018-06" db="EMBL/GenBank/DDBJ databases">
        <title>Sphaerisporangium craniellae sp. nov., isolated from a marine sponge in the South China Sea.</title>
        <authorList>
            <person name="Li L."/>
        </authorList>
    </citation>
    <scope>NUCLEOTIDE SEQUENCE [LARGE SCALE GENOMIC DNA]</scope>
    <source>
        <strain evidence="1 2">CCTCC AA 208026</strain>
    </source>
</reference>
<name>A0A367FLS7_9ACTN</name>